<proteinExistence type="inferred from homology"/>
<dbReference type="RefSeq" id="WP_151969140.1">
    <property type="nucleotide sequence ID" value="NZ_AP019860.1"/>
</dbReference>
<evidence type="ECO:0000313" key="15">
    <source>
        <dbReference type="EMBL" id="BBM85017.1"/>
    </source>
</evidence>
<keyword evidence="5 12" id="KW-0812">Transmembrane</keyword>
<dbReference type="GO" id="GO:0003774">
    <property type="term" value="F:cytoskeletal motor activity"/>
    <property type="evidence" value="ECO:0007669"/>
    <property type="project" value="InterPro"/>
</dbReference>
<protein>
    <recommendedName>
        <fullName evidence="9">Flagellar M-ring protein</fullName>
    </recommendedName>
</protein>
<dbReference type="KEGG" id="uam:UABAM_03380"/>
<evidence type="ECO:0000256" key="2">
    <source>
        <dbReference type="ARBA" id="ARBA00004651"/>
    </source>
</evidence>
<organism evidence="15 16">
    <name type="scientific">Uabimicrobium amorphum</name>
    <dbReference type="NCBI Taxonomy" id="2596890"/>
    <lineage>
        <taxon>Bacteria</taxon>
        <taxon>Pseudomonadati</taxon>
        <taxon>Planctomycetota</taxon>
        <taxon>Candidatus Uabimicrobiia</taxon>
        <taxon>Candidatus Uabimicrobiales</taxon>
        <taxon>Candidatus Uabimicrobiaceae</taxon>
        <taxon>Candidatus Uabimicrobium</taxon>
    </lineage>
</organism>
<dbReference type="PIRSF" id="PIRSF004862">
    <property type="entry name" value="FliF"/>
    <property type="match status" value="1"/>
</dbReference>
<dbReference type="GO" id="GO:0009431">
    <property type="term" value="C:bacterial-type flagellum basal body, MS ring"/>
    <property type="evidence" value="ECO:0007669"/>
    <property type="project" value="InterPro"/>
</dbReference>
<feature type="transmembrane region" description="Helical" evidence="12">
    <location>
        <begin position="416"/>
        <end position="435"/>
    </location>
</feature>
<dbReference type="InterPro" id="IPR013556">
    <property type="entry name" value="Flag_M-ring_C"/>
</dbReference>
<evidence type="ECO:0000256" key="3">
    <source>
        <dbReference type="ARBA" id="ARBA00007971"/>
    </source>
</evidence>
<evidence type="ECO:0000256" key="9">
    <source>
        <dbReference type="PIRNR" id="PIRNR004862"/>
    </source>
</evidence>
<keyword evidence="15" id="KW-0969">Cilium</keyword>
<feature type="compositionally biased region" description="Polar residues" evidence="11">
    <location>
        <begin position="295"/>
        <end position="308"/>
    </location>
</feature>
<evidence type="ECO:0000256" key="7">
    <source>
        <dbReference type="ARBA" id="ARBA00023136"/>
    </source>
</evidence>
<dbReference type="InterPro" id="IPR043427">
    <property type="entry name" value="YscJ/FliF"/>
</dbReference>
<dbReference type="InterPro" id="IPR045851">
    <property type="entry name" value="AMP-bd_C_sf"/>
</dbReference>
<feature type="domain" description="Flagellar M-ring C-terminal" evidence="14">
    <location>
        <begin position="243"/>
        <end position="388"/>
    </location>
</feature>
<dbReference type="PANTHER" id="PTHR30046:SF0">
    <property type="entry name" value="FLAGELLAR M-RING PROTEIN"/>
    <property type="match status" value="1"/>
</dbReference>
<keyword evidence="8 9" id="KW-0975">Bacterial flagellum</keyword>
<comment type="similarity">
    <text evidence="3 9">Belongs to the FliF family.</text>
</comment>
<keyword evidence="15" id="KW-0282">Flagellum</keyword>
<evidence type="ECO:0000256" key="5">
    <source>
        <dbReference type="ARBA" id="ARBA00022692"/>
    </source>
</evidence>
<dbReference type="InterPro" id="IPR000067">
    <property type="entry name" value="FlgMring_FliF"/>
</dbReference>
<evidence type="ECO:0000256" key="11">
    <source>
        <dbReference type="SAM" id="MobiDB-lite"/>
    </source>
</evidence>
<evidence type="ECO:0000256" key="1">
    <source>
        <dbReference type="ARBA" id="ARBA00004117"/>
    </source>
</evidence>
<dbReference type="GO" id="GO:0005886">
    <property type="term" value="C:plasma membrane"/>
    <property type="evidence" value="ECO:0007669"/>
    <property type="project" value="UniProtKB-SubCell"/>
</dbReference>
<dbReference type="PRINTS" id="PR01009">
    <property type="entry name" value="FLGMRINGFLIF"/>
</dbReference>
<dbReference type="EMBL" id="AP019860">
    <property type="protein sequence ID" value="BBM85017.1"/>
    <property type="molecule type" value="Genomic_DNA"/>
</dbReference>
<evidence type="ECO:0000256" key="8">
    <source>
        <dbReference type="ARBA" id="ARBA00023143"/>
    </source>
</evidence>
<feature type="coiled-coil region" evidence="10">
    <location>
        <begin position="438"/>
        <end position="475"/>
    </location>
</feature>
<name>A0A5S9INY7_UABAM</name>
<feature type="compositionally biased region" description="Basic and acidic residues" evidence="11">
    <location>
        <begin position="315"/>
        <end position="324"/>
    </location>
</feature>
<keyword evidence="4" id="KW-1003">Cell membrane</keyword>
<evidence type="ECO:0000313" key="16">
    <source>
        <dbReference type="Proteomes" id="UP000326354"/>
    </source>
</evidence>
<dbReference type="AlphaFoldDB" id="A0A5S9INY7"/>
<keyword evidence="6 12" id="KW-1133">Transmembrane helix</keyword>
<evidence type="ECO:0000259" key="13">
    <source>
        <dbReference type="Pfam" id="PF01514"/>
    </source>
</evidence>
<accession>A0A5S9INY7</accession>
<keyword evidence="16" id="KW-1185">Reference proteome</keyword>
<dbReference type="Gene3D" id="3.30.300.30">
    <property type="match status" value="1"/>
</dbReference>
<evidence type="ECO:0000256" key="4">
    <source>
        <dbReference type="ARBA" id="ARBA00022475"/>
    </source>
</evidence>
<keyword evidence="10" id="KW-0175">Coiled coil</keyword>
<dbReference type="PANTHER" id="PTHR30046">
    <property type="entry name" value="FLAGELLAR M-RING PROTEIN"/>
    <property type="match status" value="1"/>
</dbReference>
<dbReference type="Pfam" id="PF08345">
    <property type="entry name" value="YscJ_FliF_C"/>
    <property type="match status" value="1"/>
</dbReference>
<dbReference type="Proteomes" id="UP000326354">
    <property type="component" value="Chromosome"/>
</dbReference>
<feature type="region of interest" description="Disordered" evidence="11">
    <location>
        <begin position="283"/>
        <end position="326"/>
    </location>
</feature>
<dbReference type="GO" id="GO:0071973">
    <property type="term" value="P:bacterial-type flagellum-dependent cell motility"/>
    <property type="evidence" value="ECO:0007669"/>
    <property type="project" value="InterPro"/>
</dbReference>
<gene>
    <name evidence="15" type="ORF">UABAM_03380</name>
</gene>
<dbReference type="InterPro" id="IPR006182">
    <property type="entry name" value="FliF_N_dom"/>
</dbReference>
<evidence type="ECO:0000256" key="12">
    <source>
        <dbReference type="SAM" id="Phobius"/>
    </source>
</evidence>
<evidence type="ECO:0000256" key="10">
    <source>
        <dbReference type="SAM" id="Coils"/>
    </source>
</evidence>
<feature type="domain" description="Flagellar M-ring N-terminal" evidence="13">
    <location>
        <begin position="40"/>
        <end position="211"/>
    </location>
</feature>
<sequence>MKELHKRWKNLSQNRKISLAAVVSLLLASLLYFFVTHSDGDYTLLFRGLNIEDANQVVDILKEKSISYQLQNNGTAILVEQDKVHELRLELAGQGLPKSRGVGFEIFDTNSFGITEFVQKVNYNRALEGELSRTISSLMQVNSATIHIARPKPSIFNRERKKVKASVVLEIQSGEYLGRQQIQGICYLIANAVEGLRPEDVTILDQNSHVLYGSEMEEQMPTRYVEKQKWMSKYLQHEAQSMLDTILGKGRSIVKVNVEIDFTKVKEVQEIYNPENQIIASETTNTTTTKESYPVGSTSSRSKVQRNSGTRRFKERQQQQEERTTSYAVDKTVKEIEQPAETLKRLSVALVVDVSLKEQQEQLGKLVKESVGYNEKRGDSIEVNALPFQQNVVKEKPAVPFWQEKFPLIYAMVKNLVMLAIVAILAYLVYFILVGEKRREILNKQKEEKAKIEAEKREQENKRKIQEEMQAKINQIQDKVIEKTSTQLLLEQVQRNFEEDPKTSASILKKWLRE</sequence>
<keyword evidence="7 12" id="KW-0472">Membrane</keyword>
<evidence type="ECO:0000259" key="14">
    <source>
        <dbReference type="Pfam" id="PF08345"/>
    </source>
</evidence>
<evidence type="ECO:0000256" key="6">
    <source>
        <dbReference type="ARBA" id="ARBA00022989"/>
    </source>
</evidence>
<dbReference type="Pfam" id="PF01514">
    <property type="entry name" value="YscJ_FliF"/>
    <property type="match status" value="1"/>
</dbReference>
<comment type="function">
    <text evidence="9">The M ring may be actively involved in energy transduction.</text>
</comment>
<dbReference type="NCBIfam" id="TIGR00206">
    <property type="entry name" value="fliF"/>
    <property type="match status" value="1"/>
</dbReference>
<reference evidence="15 16" key="1">
    <citation type="submission" date="2019-08" db="EMBL/GenBank/DDBJ databases">
        <title>Complete genome sequence of Candidatus Uab amorphum.</title>
        <authorList>
            <person name="Shiratori T."/>
            <person name="Suzuki S."/>
            <person name="Kakizawa Y."/>
            <person name="Ishida K."/>
        </authorList>
    </citation>
    <scope>NUCLEOTIDE SEQUENCE [LARGE SCALE GENOMIC DNA]</scope>
    <source>
        <strain evidence="15 16">SRT547</strain>
    </source>
</reference>
<comment type="subcellular location">
    <subcellularLocation>
        <location evidence="1 9">Bacterial flagellum basal body</location>
    </subcellularLocation>
    <subcellularLocation>
        <location evidence="2">Cell membrane</location>
        <topology evidence="2">Multi-pass membrane protein</topology>
    </subcellularLocation>
</comment>
<dbReference type="OrthoDB" id="9807026at2"/>
<keyword evidence="15" id="KW-0966">Cell projection</keyword>